<name>A0A968KYP8_9SPIO</name>
<protein>
    <recommendedName>
        <fullName evidence="1">Baseplate hub protein gp44/GpP-like second domain-containing protein</fullName>
    </recommendedName>
</protein>
<dbReference type="Proteomes" id="UP000752013">
    <property type="component" value="Unassembled WGS sequence"/>
</dbReference>
<dbReference type="EMBL" id="JAATLK010000004">
    <property type="protein sequence ID" value="NIZ47777.1"/>
    <property type="molecule type" value="Genomic_DNA"/>
</dbReference>
<dbReference type="Gene3D" id="3.55.50.10">
    <property type="entry name" value="Baseplate protein-like domains"/>
    <property type="match status" value="1"/>
</dbReference>
<keyword evidence="3" id="KW-1185">Reference proteome</keyword>
<gene>
    <name evidence="2" type="ORF">HCT46_07605</name>
</gene>
<dbReference type="AlphaFoldDB" id="A0A968KYP8"/>
<accession>A0A968KYP8</accession>
<dbReference type="Pfam" id="PF22255">
    <property type="entry name" value="Gp44-like_2nd"/>
    <property type="match status" value="1"/>
</dbReference>
<dbReference type="InterPro" id="IPR053981">
    <property type="entry name" value="Gp44/GpP-like_2nd"/>
</dbReference>
<organism evidence="2 3">
    <name type="scientific">Entomospira nematocerorum</name>
    <dbReference type="NCBI Taxonomy" id="2719987"/>
    <lineage>
        <taxon>Bacteria</taxon>
        <taxon>Pseudomonadati</taxon>
        <taxon>Spirochaetota</taxon>
        <taxon>Spirochaetia</taxon>
        <taxon>Spirochaetales</taxon>
        <taxon>Spirochaetaceae</taxon>
        <taxon>Entomospira</taxon>
    </lineage>
</organism>
<dbReference type="Gene3D" id="2.30.300.10">
    <property type="entry name" value="Baseplate protein-like domain - beta roll fold"/>
    <property type="match status" value="1"/>
</dbReference>
<reference evidence="2" key="1">
    <citation type="submission" date="2020-03" db="EMBL/GenBank/DDBJ databases">
        <title>Spirochaetal bacteria isolated from arthropods constitute a novel genus Entomospira genus novum within the order Spirochaetales.</title>
        <authorList>
            <person name="Grana-Miraglia L."/>
            <person name="Sikutova S."/>
            <person name="Fingerle V."/>
            <person name="Sing A."/>
            <person name="Castillo-Ramirez S."/>
            <person name="Margos G."/>
            <person name="Rudolf I."/>
        </authorList>
    </citation>
    <scope>NUCLEOTIDE SEQUENCE</scope>
    <source>
        <strain evidence="2">BR208</strain>
    </source>
</reference>
<dbReference type="RefSeq" id="WP_167704543.1">
    <property type="nucleotide sequence ID" value="NZ_CP118171.1"/>
</dbReference>
<evidence type="ECO:0000313" key="3">
    <source>
        <dbReference type="Proteomes" id="UP000752013"/>
    </source>
</evidence>
<sequence length="335" mass="37286">MPNDTVRLEIDRTIMDGFVSMALTFGIKEFVAGFAIELLDVEANRWIKPFGYQQVAIYYGDELLLTGRIEKIDRNQSKNLKIEGRSLPAVLIDASMPSPSQYHDVTLATLISDIAHPYGLSVENHVDNLPSYPQLQGEVDAKIHSFINCCAENDNILLRSTANGDILIDKQKEGAVQATFRPQQGGYLDAQVSFDGSQRFSSLTLLAQSTEDLELSYTIEDTSMPVYRPLVEKAEAPDLATLQNIAKRRLALSLSQSMRLSLTLNGWYRGTHGKLLQVGDIIQLEDASLNLERPTAFLIESLSLSLSSGEWRSALTLVLPNVYSEEPLEGEHPWQ</sequence>
<dbReference type="InterPro" id="IPR023399">
    <property type="entry name" value="Baseplate-like_2-layer_sand"/>
</dbReference>
<feature type="domain" description="Baseplate hub protein gp44/GpP-like second" evidence="1">
    <location>
        <begin position="89"/>
        <end position="169"/>
    </location>
</feature>
<evidence type="ECO:0000313" key="2">
    <source>
        <dbReference type="EMBL" id="NIZ47777.1"/>
    </source>
</evidence>
<evidence type="ECO:0000259" key="1">
    <source>
        <dbReference type="Pfam" id="PF22255"/>
    </source>
</evidence>
<proteinExistence type="predicted"/>
<dbReference type="Gene3D" id="3.30.1920.10">
    <property type="entry name" value="Baseplate protein-like domains - 2 layer sandwich fold"/>
    <property type="match status" value="1"/>
</dbReference>
<comment type="caution">
    <text evidence="2">The sequence shown here is derived from an EMBL/GenBank/DDBJ whole genome shotgun (WGS) entry which is preliminary data.</text>
</comment>
<dbReference type="SUPFAM" id="SSF69279">
    <property type="entry name" value="Phage tail proteins"/>
    <property type="match status" value="2"/>
</dbReference>